<protein>
    <recommendedName>
        <fullName evidence="2">Nucleotidyltransferase</fullName>
    </recommendedName>
</protein>
<dbReference type="Pfam" id="PF08843">
    <property type="entry name" value="AbiEii"/>
    <property type="match status" value="1"/>
</dbReference>
<gene>
    <name evidence="1" type="ORF">MNBD_GAMMA10-2919</name>
</gene>
<reference evidence="1" key="1">
    <citation type="submission" date="2018-06" db="EMBL/GenBank/DDBJ databases">
        <authorList>
            <person name="Zhirakovskaya E."/>
        </authorList>
    </citation>
    <scope>NUCLEOTIDE SEQUENCE</scope>
</reference>
<name>A0A3B0XLT3_9ZZZZ</name>
<dbReference type="EMBL" id="UOFJ01000166">
    <property type="protein sequence ID" value="VAW65093.1"/>
    <property type="molecule type" value="Genomic_DNA"/>
</dbReference>
<evidence type="ECO:0000313" key="1">
    <source>
        <dbReference type="EMBL" id="VAW65093.1"/>
    </source>
</evidence>
<dbReference type="InterPro" id="IPR014942">
    <property type="entry name" value="AbiEii"/>
</dbReference>
<dbReference type="Gene3D" id="3.30.460.40">
    <property type="match status" value="1"/>
</dbReference>
<sequence>MSDLLQIDLTQKNQHGVDLSREVTQATIDLYALINQITNDLGVSYVVIGATARDLVLHHGFGAPIKRATTDIDFGMQVESWDGFEKIKNALVDNGFVTTKNAHKLIGPNNTKIDVVPFGKLEDKSSNIRWPPKGDIEMSVLGFQEAHDNAINVILQKKPLVEIPVATPQGVALLKIIAWADREAPLKKKDAEDLAYLLEKYERVSEVSTKIYDTEGLMDQYDYELALGSAHQLGIDVAFISNEITKKHILEILDNNLKTDEPSELVIDMCGLSDGEYEEKLRMLQAFANGFKN</sequence>
<dbReference type="AlphaFoldDB" id="A0A3B0XLT3"/>
<accession>A0A3B0XLT3</accession>
<evidence type="ECO:0008006" key="2">
    <source>
        <dbReference type="Google" id="ProtNLM"/>
    </source>
</evidence>
<organism evidence="1">
    <name type="scientific">hydrothermal vent metagenome</name>
    <dbReference type="NCBI Taxonomy" id="652676"/>
    <lineage>
        <taxon>unclassified sequences</taxon>
        <taxon>metagenomes</taxon>
        <taxon>ecological metagenomes</taxon>
    </lineage>
</organism>
<proteinExistence type="predicted"/>